<feature type="domain" description="Acyl-CoA dehydrogenase/oxidase N-terminal" evidence="9">
    <location>
        <begin position="7"/>
        <end position="119"/>
    </location>
</feature>
<dbReference type="InterPro" id="IPR009075">
    <property type="entry name" value="AcylCo_DH/oxidase_C"/>
</dbReference>
<keyword evidence="3 6" id="KW-0285">Flavoprotein</keyword>
<evidence type="ECO:0000256" key="5">
    <source>
        <dbReference type="ARBA" id="ARBA00023002"/>
    </source>
</evidence>
<evidence type="ECO:0000256" key="2">
    <source>
        <dbReference type="ARBA" id="ARBA00009347"/>
    </source>
</evidence>
<dbReference type="Pfam" id="PF00441">
    <property type="entry name" value="Acyl-CoA_dh_1"/>
    <property type="match status" value="1"/>
</dbReference>
<accession>A0A5B8IPE1</accession>
<dbReference type="Gene3D" id="2.40.110.10">
    <property type="entry name" value="Butyryl-CoA Dehydrogenase, subunit A, domain 2"/>
    <property type="match status" value="1"/>
</dbReference>
<dbReference type="FunFam" id="2.40.110.10:FF:000002">
    <property type="entry name" value="Acyl-CoA dehydrogenase fadE12"/>
    <property type="match status" value="1"/>
</dbReference>
<dbReference type="OrthoDB" id="8876745at2"/>
<dbReference type="InterPro" id="IPR006091">
    <property type="entry name" value="Acyl-CoA_Oxase/DH_mid-dom"/>
</dbReference>
<feature type="domain" description="Acyl-CoA oxidase/dehydrogenase middle" evidence="8">
    <location>
        <begin position="123"/>
        <end position="223"/>
    </location>
</feature>
<evidence type="ECO:0000313" key="10">
    <source>
        <dbReference type="EMBL" id="QDY79459.1"/>
    </source>
</evidence>
<dbReference type="InterPro" id="IPR009100">
    <property type="entry name" value="AcylCoA_DH/oxidase_NM_dom_sf"/>
</dbReference>
<evidence type="ECO:0000259" key="8">
    <source>
        <dbReference type="Pfam" id="PF02770"/>
    </source>
</evidence>
<dbReference type="InterPro" id="IPR036250">
    <property type="entry name" value="AcylCo_DH-like_C"/>
</dbReference>
<dbReference type="InterPro" id="IPR037069">
    <property type="entry name" value="AcylCoA_DH/ox_N_sf"/>
</dbReference>
<dbReference type="EMBL" id="CP042266">
    <property type="protein sequence ID" value="QDY79459.1"/>
    <property type="molecule type" value="Genomic_DNA"/>
</dbReference>
<keyword evidence="4 6" id="KW-0274">FAD</keyword>
<evidence type="ECO:0000313" key="11">
    <source>
        <dbReference type="Proteomes" id="UP000320580"/>
    </source>
</evidence>
<feature type="domain" description="Acyl-CoA dehydrogenase/oxidase C-terminal" evidence="7">
    <location>
        <begin position="235"/>
        <end position="383"/>
    </location>
</feature>
<sequence length="385" mass="42011">MKRSIYTEEHEAFRAMIRDFIAKEVQPHFARWEQDNLVDRDLFRKLAALGVMGFDIPEEYGGAGETSYKYQAIITEEAARAAVAFGHYGVSTGIVLPYLLNLANDEQKRRWFPGIAAGELMLCVAMTEPGTGSDLAGIRTSARLSDDGTHYVLNGSKTFITGARNSELCVVAARTSPATAENRRHGLSLFVVPTDSEGFEYGRKLEKIGLRSSDTSELAFNEVKVPVGNLLGRPDEGFSYLGQNLPRERLSISVGATAAATAAIRFATEYVTERLVFGKPVAAFQNTKFVLADCATEVAALQAMVDKGIEFDDAGELTAADAAKIKLFATETAGRVIDKCLQLHGGYGYMLEYPIARLYADTRVNRIYGGTSEVMKTIIAKDLGL</sequence>
<evidence type="ECO:0000256" key="3">
    <source>
        <dbReference type="ARBA" id="ARBA00022630"/>
    </source>
</evidence>
<dbReference type="Pfam" id="PF02770">
    <property type="entry name" value="Acyl-CoA_dh_M"/>
    <property type="match status" value="1"/>
</dbReference>
<dbReference type="Pfam" id="PF02771">
    <property type="entry name" value="Acyl-CoA_dh_N"/>
    <property type="match status" value="1"/>
</dbReference>
<dbReference type="KEGG" id="sqz:FQU76_26315"/>
<keyword evidence="11" id="KW-1185">Reference proteome</keyword>
<dbReference type="FunFam" id="1.20.140.10:FF:000001">
    <property type="entry name" value="Acyl-CoA dehydrogenase"/>
    <property type="match status" value="1"/>
</dbReference>
<dbReference type="PIRSF" id="PIRSF016578">
    <property type="entry name" value="HsaA"/>
    <property type="match status" value="1"/>
</dbReference>
<name>A0A5B8IPE1_9ACTN</name>
<evidence type="ECO:0000256" key="1">
    <source>
        <dbReference type="ARBA" id="ARBA00001974"/>
    </source>
</evidence>
<organism evidence="10 11">
    <name type="scientific">Streptomyces qinzhouensis</name>
    <dbReference type="NCBI Taxonomy" id="2599401"/>
    <lineage>
        <taxon>Bacteria</taxon>
        <taxon>Bacillati</taxon>
        <taxon>Actinomycetota</taxon>
        <taxon>Actinomycetes</taxon>
        <taxon>Kitasatosporales</taxon>
        <taxon>Streptomycetaceae</taxon>
        <taxon>Streptomyces</taxon>
    </lineage>
</organism>
<protein>
    <submittedName>
        <fullName evidence="10">Acyl-CoA dehydrogenase</fullName>
    </submittedName>
</protein>
<evidence type="ECO:0000256" key="6">
    <source>
        <dbReference type="RuleBase" id="RU362125"/>
    </source>
</evidence>
<comment type="similarity">
    <text evidence="2 6">Belongs to the acyl-CoA dehydrogenase family.</text>
</comment>
<reference evidence="10 11" key="1">
    <citation type="submission" date="2019-07" db="EMBL/GenBank/DDBJ databases">
        <authorList>
            <person name="Zhu P."/>
        </authorList>
    </citation>
    <scope>NUCLEOTIDE SEQUENCE [LARGE SCALE GENOMIC DNA]</scope>
    <source>
        <strain evidence="10 11">SSL-25</strain>
    </source>
</reference>
<dbReference type="Gene3D" id="1.20.140.10">
    <property type="entry name" value="Butyryl-CoA Dehydrogenase, subunit A, domain 3"/>
    <property type="match status" value="1"/>
</dbReference>
<keyword evidence="5 6" id="KW-0560">Oxidoreductase</keyword>
<evidence type="ECO:0000259" key="7">
    <source>
        <dbReference type="Pfam" id="PF00441"/>
    </source>
</evidence>
<dbReference type="PANTHER" id="PTHR43884">
    <property type="entry name" value="ACYL-COA DEHYDROGENASE"/>
    <property type="match status" value="1"/>
</dbReference>
<dbReference type="InterPro" id="IPR006089">
    <property type="entry name" value="Acyl-CoA_DH_CS"/>
</dbReference>
<dbReference type="InterPro" id="IPR046373">
    <property type="entry name" value="Acyl-CoA_Oxase/DH_mid-dom_sf"/>
</dbReference>
<dbReference type="PROSITE" id="PS00073">
    <property type="entry name" value="ACYL_COA_DH_2"/>
    <property type="match status" value="1"/>
</dbReference>
<comment type="cofactor">
    <cofactor evidence="1 6">
        <name>FAD</name>
        <dbReference type="ChEBI" id="CHEBI:57692"/>
    </cofactor>
</comment>
<dbReference type="SUPFAM" id="SSF56645">
    <property type="entry name" value="Acyl-CoA dehydrogenase NM domain-like"/>
    <property type="match status" value="1"/>
</dbReference>
<dbReference type="PANTHER" id="PTHR43884:SF12">
    <property type="entry name" value="ISOVALERYL-COA DEHYDROGENASE, MITOCHONDRIAL-RELATED"/>
    <property type="match status" value="1"/>
</dbReference>
<gene>
    <name evidence="10" type="ORF">FQU76_26315</name>
</gene>
<dbReference type="RefSeq" id="WP_146482748.1">
    <property type="nucleotide sequence ID" value="NZ_CP042266.1"/>
</dbReference>
<evidence type="ECO:0000259" key="9">
    <source>
        <dbReference type="Pfam" id="PF02771"/>
    </source>
</evidence>
<dbReference type="GO" id="GO:0003995">
    <property type="term" value="F:acyl-CoA dehydrogenase activity"/>
    <property type="evidence" value="ECO:0007669"/>
    <property type="project" value="InterPro"/>
</dbReference>
<dbReference type="Proteomes" id="UP000320580">
    <property type="component" value="Chromosome"/>
</dbReference>
<dbReference type="GO" id="GO:0050660">
    <property type="term" value="F:flavin adenine dinucleotide binding"/>
    <property type="evidence" value="ECO:0007669"/>
    <property type="project" value="InterPro"/>
</dbReference>
<dbReference type="InterPro" id="IPR013786">
    <property type="entry name" value="AcylCoA_DH/ox_N"/>
</dbReference>
<dbReference type="AlphaFoldDB" id="A0A5B8IPE1"/>
<dbReference type="SUPFAM" id="SSF47203">
    <property type="entry name" value="Acyl-CoA dehydrogenase C-terminal domain-like"/>
    <property type="match status" value="1"/>
</dbReference>
<evidence type="ECO:0000256" key="4">
    <source>
        <dbReference type="ARBA" id="ARBA00022827"/>
    </source>
</evidence>
<proteinExistence type="inferred from homology"/>
<dbReference type="Gene3D" id="1.10.540.10">
    <property type="entry name" value="Acyl-CoA dehydrogenase/oxidase, N-terminal domain"/>
    <property type="match status" value="1"/>
</dbReference>